<evidence type="ECO:0000256" key="1">
    <source>
        <dbReference type="ARBA" id="ARBA00005234"/>
    </source>
</evidence>
<dbReference type="InterPro" id="IPR038765">
    <property type="entry name" value="Papain-like_cys_pep_sf"/>
</dbReference>
<dbReference type="AlphaFoldDB" id="A0A915DIY7"/>
<organism evidence="5 6">
    <name type="scientific">Ditylenchus dipsaci</name>
    <dbReference type="NCBI Taxonomy" id="166011"/>
    <lineage>
        <taxon>Eukaryota</taxon>
        <taxon>Metazoa</taxon>
        <taxon>Ecdysozoa</taxon>
        <taxon>Nematoda</taxon>
        <taxon>Chromadorea</taxon>
        <taxon>Rhabditida</taxon>
        <taxon>Tylenchina</taxon>
        <taxon>Tylenchomorpha</taxon>
        <taxon>Sphaerularioidea</taxon>
        <taxon>Anguinidae</taxon>
        <taxon>Anguininae</taxon>
        <taxon>Ditylenchus</taxon>
    </lineage>
</organism>
<evidence type="ECO:0000256" key="2">
    <source>
        <dbReference type="ARBA" id="ARBA00022670"/>
    </source>
</evidence>
<proteinExistence type="inferred from homology"/>
<reference evidence="6" key="1">
    <citation type="submission" date="2022-11" db="UniProtKB">
        <authorList>
            <consortium name="WormBaseParasite"/>
        </authorList>
    </citation>
    <scope>IDENTIFICATION</scope>
</reference>
<dbReference type="SUPFAM" id="SSF54001">
    <property type="entry name" value="Cysteine proteinases"/>
    <property type="match status" value="1"/>
</dbReference>
<accession>A0A915DIY7</accession>
<evidence type="ECO:0000259" key="4">
    <source>
        <dbReference type="PROSITE" id="PS50600"/>
    </source>
</evidence>
<dbReference type="WBParaSite" id="jg20531.2">
    <property type="protein sequence ID" value="jg20531.2"/>
    <property type="gene ID" value="jg20531"/>
</dbReference>
<dbReference type="GO" id="GO:0006508">
    <property type="term" value="P:proteolysis"/>
    <property type="evidence" value="ECO:0007669"/>
    <property type="project" value="UniProtKB-KW"/>
</dbReference>
<dbReference type="Proteomes" id="UP000887574">
    <property type="component" value="Unplaced"/>
</dbReference>
<dbReference type="InterPro" id="IPR003653">
    <property type="entry name" value="Peptidase_C48_C"/>
</dbReference>
<sequence length="513" mass="58984">MAEYELLKSEKNKEMLKDKHGHLYWKVNERGERTYWCCVLKEAGADGDKGSKCHHTIMLYGIFEPFLETCEPTTINGIESFNGQVLRTMAASHPTIWKLIEGLRLELKMAEQKMGAYRAGNNTPRRGIAYRHMNDRLKNVVKRYAEMPKIEFLMAIAANLSCAMIDFSSSANVLEPTRKRHNVDTLPGRGKSVPSSKRQKLDEEVIVCSSDFVQNTKRNSVLLEKEPNSFIAIEKDDEFPGTKPNQLVDQLVQESEGKPGKTLFLFQLVNVRSRYLPETWNVRTLVETNEPKTSNGIESFNGQMIRTMDAHHPTIWKLIEGMQTEFALSEQRVAAFWSGAKVRTRGIAYRDLDDRLKNMVERYTVILDKVAYLKDIAGLLDLDFNWYSAKKQKKPESLTKGGQKVNKPIAMITLDDTIDFPEADLINVICSRKFGIVVTERSLQCLKTDQWLNGDVISFYLQLLAQQSMWDEMVPKIYAFDSFFYPELAKRGHWSLVTLVRREIEEMIRAEKL</sequence>
<dbReference type="GO" id="GO:0008234">
    <property type="term" value="F:cysteine-type peptidase activity"/>
    <property type="evidence" value="ECO:0007669"/>
    <property type="project" value="InterPro"/>
</dbReference>
<keyword evidence="2" id="KW-0645">Protease</keyword>
<dbReference type="Gene3D" id="3.30.310.130">
    <property type="entry name" value="Ubiquitin-related"/>
    <property type="match status" value="1"/>
</dbReference>
<comment type="similarity">
    <text evidence="1">Belongs to the peptidase C48 family.</text>
</comment>
<dbReference type="Gene3D" id="1.10.418.20">
    <property type="match status" value="1"/>
</dbReference>
<name>A0A915DIY7_9BILA</name>
<evidence type="ECO:0000313" key="5">
    <source>
        <dbReference type="Proteomes" id="UP000887574"/>
    </source>
</evidence>
<dbReference type="PROSITE" id="PS50600">
    <property type="entry name" value="ULP_PROTEASE"/>
    <property type="match status" value="1"/>
</dbReference>
<evidence type="ECO:0000313" key="6">
    <source>
        <dbReference type="WBParaSite" id="jg20531.2"/>
    </source>
</evidence>
<keyword evidence="5" id="KW-1185">Reference proteome</keyword>
<evidence type="ECO:0000256" key="3">
    <source>
        <dbReference type="ARBA" id="ARBA00022801"/>
    </source>
</evidence>
<keyword evidence="3" id="KW-0378">Hydrolase</keyword>
<feature type="domain" description="Ubiquitin-like protease family profile" evidence="4">
    <location>
        <begin position="436"/>
        <end position="513"/>
    </location>
</feature>
<protein>
    <submittedName>
        <fullName evidence="6">Ubiquitin-like protease family profile domain-containing protein</fullName>
    </submittedName>
</protein>